<dbReference type="Proteomes" id="UP000712600">
    <property type="component" value="Unassembled WGS sequence"/>
</dbReference>
<gene>
    <name evidence="1" type="ORF">F2Q69_00048617</name>
</gene>
<accession>A0A8S9PHJ2</accession>
<dbReference type="EMBL" id="QGKX02001347">
    <property type="protein sequence ID" value="KAF3522983.1"/>
    <property type="molecule type" value="Genomic_DNA"/>
</dbReference>
<sequence>MRRVLRTSSSDHQDMPFDNLLMTHIYTNVQCPVSKDVASLGIVSFAETRSVVYLSHTLETLLATVCSHRCFFSGNLSVTQRHDPQRASPDTGCCSNLTHDECVHSVIIVCYTLSHGSVFLDPIQTVISAQIQNVLASCSKMSVLHLGVS</sequence>
<comment type="caution">
    <text evidence="1">The sequence shown here is derived from an EMBL/GenBank/DDBJ whole genome shotgun (WGS) entry which is preliminary data.</text>
</comment>
<organism evidence="1 2">
    <name type="scientific">Brassica cretica</name>
    <name type="common">Mustard</name>
    <dbReference type="NCBI Taxonomy" id="69181"/>
    <lineage>
        <taxon>Eukaryota</taxon>
        <taxon>Viridiplantae</taxon>
        <taxon>Streptophyta</taxon>
        <taxon>Embryophyta</taxon>
        <taxon>Tracheophyta</taxon>
        <taxon>Spermatophyta</taxon>
        <taxon>Magnoliopsida</taxon>
        <taxon>eudicotyledons</taxon>
        <taxon>Gunneridae</taxon>
        <taxon>Pentapetalae</taxon>
        <taxon>rosids</taxon>
        <taxon>malvids</taxon>
        <taxon>Brassicales</taxon>
        <taxon>Brassicaceae</taxon>
        <taxon>Brassiceae</taxon>
        <taxon>Brassica</taxon>
    </lineage>
</organism>
<dbReference type="AlphaFoldDB" id="A0A8S9PHJ2"/>
<evidence type="ECO:0000313" key="1">
    <source>
        <dbReference type="EMBL" id="KAF3522983.1"/>
    </source>
</evidence>
<name>A0A8S9PHJ2_BRACR</name>
<reference evidence="1" key="1">
    <citation type="submission" date="2019-12" db="EMBL/GenBank/DDBJ databases">
        <title>Genome sequencing and annotation of Brassica cretica.</title>
        <authorList>
            <person name="Studholme D.J."/>
            <person name="Sarris P."/>
        </authorList>
    </citation>
    <scope>NUCLEOTIDE SEQUENCE</scope>
    <source>
        <strain evidence="1">PFS-109/04</strain>
        <tissue evidence="1">Leaf</tissue>
    </source>
</reference>
<protein>
    <submittedName>
        <fullName evidence="1">Uncharacterized protein</fullName>
    </submittedName>
</protein>
<proteinExistence type="predicted"/>
<evidence type="ECO:0000313" key="2">
    <source>
        <dbReference type="Proteomes" id="UP000712600"/>
    </source>
</evidence>